<dbReference type="GO" id="GO:0032259">
    <property type="term" value="P:methylation"/>
    <property type="evidence" value="ECO:0007669"/>
    <property type="project" value="UniProtKB-KW"/>
</dbReference>
<dbReference type="CDD" id="cd02440">
    <property type="entry name" value="AdoMet_MTases"/>
    <property type="match status" value="1"/>
</dbReference>
<dbReference type="Pfam" id="PF13649">
    <property type="entry name" value="Methyltransf_25"/>
    <property type="match status" value="1"/>
</dbReference>
<organism evidence="5 6">
    <name type="scientific">Nocardiopsis flavescens</name>
    <dbReference type="NCBI Taxonomy" id="758803"/>
    <lineage>
        <taxon>Bacteria</taxon>
        <taxon>Bacillati</taxon>
        <taxon>Actinomycetota</taxon>
        <taxon>Actinomycetes</taxon>
        <taxon>Streptosporangiales</taxon>
        <taxon>Nocardiopsidaceae</taxon>
        <taxon>Nocardiopsis</taxon>
    </lineage>
</organism>
<keyword evidence="3" id="KW-0949">S-adenosyl-L-methionine</keyword>
<dbReference type="OrthoDB" id="3172472at2"/>
<protein>
    <submittedName>
        <fullName evidence="5">Ubiquinone/menaquinone biosynthesis C-methylase UbiE</fullName>
    </submittedName>
</protein>
<dbReference type="STRING" id="758803.SAMN05421803_11671"/>
<dbReference type="AlphaFoldDB" id="A0A1M6QY08"/>
<keyword evidence="6" id="KW-1185">Reference proteome</keyword>
<sequence length="270" mass="28536">MTTDTEQAAGAAGRSPVADSGYGRAFAHFYDRLFPQDGSDRVTAAALADLHPGGATLELGVGTGRIAVPLSALVGEVTGVDSSPEMLDRLREASAASAAPVRPAHADIRVFDDGTEYGLVYCVCGTLSQLLTPEDQRAAVRRAAGRLAPGGTLVVETHNPGLVASLHEGLQRTSFFVPYPEPGTGLQTYSTLMPERGIWHTTHLWHENGSVSLGTEITRLTTPEEVDRYAEEAGLVPVSRWGDWSGGAFDETHSPVHISRYTAADGGGAR</sequence>
<feature type="domain" description="Methyltransferase" evidence="4">
    <location>
        <begin position="57"/>
        <end position="151"/>
    </location>
</feature>
<dbReference type="Gene3D" id="3.40.50.150">
    <property type="entry name" value="Vaccinia Virus protein VP39"/>
    <property type="match status" value="1"/>
</dbReference>
<dbReference type="InterPro" id="IPR041698">
    <property type="entry name" value="Methyltransf_25"/>
</dbReference>
<dbReference type="InterPro" id="IPR029063">
    <property type="entry name" value="SAM-dependent_MTases_sf"/>
</dbReference>
<dbReference type="PANTHER" id="PTHR43464">
    <property type="entry name" value="METHYLTRANSFERASE"/>
    <property type="match status" value="1"/>
</dbReference>
<dbReference type="EMBL" id="FQZK01000016">
    <property type="protein sequence ID" value="SHK24957.1"/>
    <property type="molecule type" value="Genomic_DNA"/>
</dbReference>
<evidence type="ECO:0000256" key="1">
    <source>
        <dbReference type="ARBA" id="ARBA00022603"/>
    </source>
</evidence>
<dbReference type="SUPFAM" id="SSF53335">
    <property type="entry name" value="S-adenosyl-L-methionine-dependent methyltransferases"/>
    <property type="match status" value="1"/>
</dbReference>
<keyword evidence="1 5" id="KW-0489">Methyltransferase</keyword>
<evidence type="ECO:0000256" key="3">
    <source>
        <dbReference type="ARBA" id="ARBA00022691"/>
    </source>
</evidence>
<evidence type="ECO:0000256" key="2">
    <source>
        <dbReference type="ARBA" id="ARBA00022679"/>
    </source>
</evidence>
<evidence type="ECO:0000259" key="4">
    <source>
        <dbReference type="Pfam" id="PF13649"/>
    </source>
</evidence>
<dbReference type="Proteomes" id="UP000184452">
    <property type="component" value="Unassembled WGS sequence"/>
</dbReference>
<name>A0A1M6QY08_9ACTN</name>
<dbReference type="GO" id="GO:0008168">
    <property type="term" value="F:methyltransferase activity"/>
    <property type="evidence" value="ECO:0007669"/>
    <property type="project" value="UniProtKB-KW"/>
</dbReference>
<dbReference type="PANTHER" id="PTHR43464:SF19">
    <property type="entry name" value="UBIQUINONE BIOSYNTHESIS O-METHYLTRANSFERASE, MITOCHONDRIAL"/>
    <property type="match status" value="1"/>
</dbReference>
<dbReference type="RefSeq" id="WP_073381439.1">
    <property type="nucleotide sequence ID" value="NZ_FQZK01000016.1"/>
</dbReference>
<evidence type="ECO:0000313" key="5">
    <source>
        <dbReference type="EMBL" id="SHK24957.1"/>
    </source>
</evidence>
<keyword evidence="2" id="KW-0808">Transferase</keyword>
<accession>A0A1M6QY08</accession>
<evidence type="ECO:0000313" key="6">
    <source>
        <dbReference type="Proteomes" id="UP000184452"/>
    </source>
</evidence>
<reference evidence="5 6" key="1">
    <citation type="submission" date="2016-11" db="EMBL/GenBank/DDBJ databases">
        <authorList>
            <person name="Jaros S."/>
            <person name="Januszkiewicz K."/>
            <person name="Wedrychowicz H."/>
        </authorList>
    </citation>
    <scope>NUCLEOTIDE SEQUENCE [LARGE SCALE GENOMIC DNA]</scope>
    <source>
        <strain evidence="5 6">CGMCC 4.5723</strain>
    </source>
</reference>
<keyword evidence="5" id="KW-0830">Ubiquinone</keyword>
<gene>
    <name evidence="5" type="ORF">SAMN05421803_11671</name>
</gene>
<proteinExistence type="predicted"/>